<accession>A0A084VEX0</accession>
<evidence type="ECO:0000313" key="4">
    <source>
        <dbReference type="Proteomes" id="UP000030765"/>
    </source>
</evidence>
<name>A0A084VEX0_ANOSI</name>
<sequence length="93" mass="10389">MGGKNQAIEVKRKHARDRRQDIRETGGMRRVTSAKEAKRLLATAGTTTTTTRSPASRFTVARRSVGRFRARALAVVATTSRRQNDSKWRFAGT</sequence>
<dbReference type="EMBL" id="ATLV01012341">
    <property type="status" value="NOT_ANNOTATED_CDS"/>
    <property type="molecule type" value="Genomic_DNA"/>
</dbReference>
<evidence type="ECO:0000256" key="1">
    <source>
        <dbReference type="SAM" id="MobiDB-lite"/>
    </source>
</evidence>
<dbReference type="EMBL" id="KE524783">
    <property type="protein sequence ID" value="KFB36514.1"/>
    <property type="molecule type" value="Genomic_DNA"/>
</dbReference>
<keyword evidence="4" id="KW-1185">Reference proteome</keyword>
<protein>
    <submittedName>
        <fullName evidence="2 3">NAD-binding protein of Kef-type K+ transporter</fullName>
    </submittedName>
</protein>
<dbReference type="EnsemblMetazoa" id="ASIC003649-RA">
    <property type="protein sequence ID" value="ASIC003649-PA"/>
    <property type="gene ID" value="ASIC003649"/>
</dbReference>
<evidence type="ECO:0000313" key="3">
    <source>
        <dbReference type="EnsemblMetazoa" id="ASIC003649-PA"/>
    </source>
</evidence>
<gene>
    <name evidence="2" type="ORF">ZHAS_00003649</name>
</gene>
<evidence type="ECO:0000313" key="2">
    <source>
        <dbReference type="EMBL" id="KFB36514.1"/>
    </source>
</evidence>
<proteinExistence type="predicted"/>
<organism evidence="2">
    <name type="scientific">Anopheles sinensis</name>
    <name type="common">Mosquito</name>
    <dbReference type="NCBI Taxonomy" id="74873"/>
    <lineage>
        <taxon>Eukaryota</taxon>
        <taxon>Metazoa</taxon>
        <taxon>Ecdysozoa</taxon>
        <taxon>Arthropoda</taxon>
        <taxon>Hexapoda</taxon>
        <taxon>Insecta</taxon>
        <taxon>Pterygota</taxon>
        <taxon>Neoptera</taxon>
        <taxon>Endopterygota</taxon>
        <taxon>Diptera</taxon>
        <taxon>Nematocera</taxon>
        <taxon>Culicoidea</taxon>
        <taxon>Culicidae</taxon>
        <taxon>Anophelinae</taxon>
        <taxon>Anopheles</taxon>
    </lineage>
</organism>
<feature type="region of interest" description="Disordered" evidence="1">
    <location>
        <begin position="1"/>
        <end position="33"/>
    </location>
</feature>
<dbReference type="VEuPathDB" id="VectorBase:ASIC003649"/>
<reference evidence="2 4" key="1">
    <citation type="journal article" date="2014" name="BMC Genomics">
        <title>Genome sequence of Anopheles sinensis provides insight into genetics basis of mosquito competence for malaria parasites.</title>
        <authorList>
            <person name="Zhou D."/>
            <person name="Zhang D."/>
            <person name="Ding G."/>
            <person name="Shi L."/>
            <person name="Hou Q."/>
            <person name="Ye Y."/>
            <person name="Xu Y."/>
            <person name="Zhou H."/>
            <person name="Xiong C."/>
            <person name="Li S."/>
            <person name="Yu J."/>
            <person name="Hong S."/>
            <person name="Yu X."/>
            <person name="Zou P."/>
            <person name="Chen C."/>
            <person name="Chang X."/>
            <person name="Wang W."/>
            <person name="Lv Y."/>
            <person name="Sun Y."/>
            <person name="Ma L."/>
            <person name="Shen B."/>
            <person name="Zhu C."/>
        </authorList>
    </citation>
    <scope>NUCLEOTIDE SEQUENCE [LARGE SCALE GENOMIC DNA]</scope>
</reference>
<reference evidence="3" key="2">
    <citation type="submission" date="2020-05" db="UniProtKB">
        <authorList>
            <consortium name="EnsemblMetazoa"/>
        </authorList>
    </citation>
    <scope>IDENTIFICATION</scope>
</reference>
<dbReference type="AlphaFoldDB" id="A0A084VEX0"/>
<feature type="compositionally biased region" description="Basic and acidic residues" evidence="1">
    <location>
        <begin position="18"/>
        <end position="33"/>
    </location>
</feature>
<dbReference type="Proteomes" id="UP000030765">
    <property type="component" value="Unassembled WGS sequence"/>
</dbReference>